<feature type="transmembrane region" description="Helical" evidence="1">
    <location>
        <begin position="87"/>
        <end position="106"/>
    </location>
</feature>
<keyword evidence="3" id="KW-1185">Reference proteome</keyword>
<feature type="transmembrane region" description="Helical" evidence="1">
    <location>
        <begin position="46"/>
        <end position="66"/>
    </location>
</feature>
<evidence type="ECO:0000313" key="3">
    <source>
        <dbReference type="Proteomes" id="UP001595887"/>
    </source>
</evidence>
<feature type="transmembrane region" description="Helical" evidence="1">
    <location>
        <begin position="126"/>
        <end position="145"/>
    </location>
</feature>
<reference evidence="3" key="1">
    <citation type="journal article" date="2019" name="Int. J. Syst. Evol. Microbiol.">
        <title>The Global Catalogue of Microorganisms (GCM) 10K type strain sequencing project: providing services to taxonomists for standard genome sequencing and annotation.</title>
        <authorList>
            <consortium name="The Broad Institute Genomics Platform"/>
            <consortium name="The Broad Institute Genome Sequencing Center for Infectious Disease"/>
            <person name="Wu L."/>
            <person name="Ma J."/>
        </authorList>
    </citation>
    <scope>NUCLEOTIDE SEQUENCE [LARGE SCALE GENOMIC DNA]</scope>
    <source>
        <strain evidence="3">CECT 8531</strain>
    </source>
</reference>
<name>A0ABV8RDF7_9SPHN</name>
<keyword evidence="1" id="KW-0472">Membrane</keyword>
<dbReference type="Proteomes" id="UP001595887">
    <property type="component" value="Unassembled WGS sequence"/>
</dbReference>
<evidence type="ECO:0000313" key="2">
    <source>
        <dbReference type="EMBL" id="MFC4291388.1"/>
    </source>
</evidence>
<dbReference type="RefSeq" id="WP_381421185.1">
    <property type="nucleotide sequence ID" value="NZ_JBHSDH010000011.1"/>
</dbReference>
<sequence length="153" mass="17434">MKDQFRYRLFYRLIDFCFVLNILWILEMIGEAISGSELDYGLFDPIALALAVSSLIIPGFLVFARFMHDEYITLLWQKTSQTVVRALIILPLPMLVVYGAAMGITGGELVELESGTTAKEASHRGLVTGIVWIWAITPMFVTFAFQWHRWRGV</sequence>
<proteinExistence type="predicted"/>
<dbReference type="EMBL" id="JBHSDH010000011">
    <property type="protein sequence ID" value="MFC4291388.1"/>
    <property type="molecule type" value="Genomic_DNA"/>
</dbReference>
<evidence type="ECO:0000256" key="1">
    <source>
        <dbReference type="SAM" id="Phobius"/>
    </source>
</evidence>
<feature type="transmembrane region" description="Helical" evidence="1">
    <location>
        <begin position="9"/>
        <end position="26"/>
    </location>
</feature>
<comment type="caution">
    <text evidence="2">The sequence shown here is derived from an EMBL/GenBank/DDBJ whole genome shotgun (WGS) entry which is preliminary data.</text>
</comment>
<protein>
    <submittedName>
        <fullName evidence="2">Uncharacterized protein</fullName>
    </submittedName>
</protein>
<accession>A0ABV8RDF7</accession>
<keyword evidence="1" id="KW-0812">Transmembrane</keyword>
<keyword evidence="1" id="KW-1133">Transmembrane helix</keyword>
<gene>
    <name evidence="2" type="ORF">ACFOWX_03055</name>
</gene>
<organism evidence="2 3">
    <name type="scientific">Sphingorhabdus arenilitoris</name>
    <dbReference type="NCBI Taxonomy" id="1490041"/>
    <lineage>
        <taxon>Bacteria</taxon>
        <taxon>Pseudomonadati</taxon>
        <taxon>Pseudomonadota</taxon>
        <taxon>Alphaproteobacteria</taxon>
        <taxon>Sphingomonadales</taxon>
        <taxon>Sphingomonadaceae</taxon>
        <taxon>Sphingorhabdus</taxon>
    </lineage>
</organism>